<dbReference type="AlphaFoldDB" id="A0AAN6RK75"/>
<dbReference type="InterPro" id="IPR024079">
    <property type="entry name" value="MetalloPept_cat_dom_sf"/>
</dbReference>
<dbReference type="Pfam" id="PF01400">
    <property type="entry name" value="Astacin"/>
    <property type="match status" value="1"/>
</dbReference>
<dbReference type="InterPro" id="IPR001506">
    <property type="entry name" value="Peptidase_M12A"/>
</dbReference>
<evidence type="ECO:0000313" key="3">
    <source>
        <dbReference type="EMBL" id="KAK3215558.1"/>
    </source>
</evidence>
<name>A0AAN6RK75_9PLEO</name>
<evidence type="ECO:0000313" key="4">
    <source>
        <dbReference type="Proteomes" id="UP001280581"/>
    </source>
</evidence>
<evidence type="ECO:0000259" key="2">
    <source>
        <dbReference type="SMART" id="SM00235"/>
    </source>
</evidence>
<dbReference type="GO" id="GO:0008270">
    <property type="term" value="F:zinc ion binding"/>
    <property type="evidence" value="ECO:0007669"/>
    <property type="project" value="InterPro"/>
</dbReference>
<dbReference type="SUPFAM" id="SSF55486">
    <property type="entry name" value="Metalloproteases ('zincins'), catalytic domain"/>
    <property type="match status" value="2"/>
</dbReference>
<protein>
    <recommendedName>
        <fullName evidence="2">Peptidase metallopeptidase domain-containing protein</fullName>
    </recommendedName>
</protein>
<dbReference type="GO" id="GO:0004222">
    <property type="term" value="F:metalloendopeptidase activity"/>
    <property type="evidence" value="ECO:0007669"/>
    <property type="project" value="InterPro"/>
</dbReference>
<dbReference type="PANTHER" id="PTHR10127">
    <property type="entry name" value="DISCOIDIN, CUB, EGF, LAMININ , AND ZINC METALLOPROTEASE DOMAIN CONTAINING"/>
    <property type="match status" value="1"/>
</dbReference>
<accession>A0AAN6RK75</accession>
<evidence type="ECO:0000256" key="1">
    <source>
        <dbReference type="SAM" id="MobiDB-lite"/>
    </source>
</evidence>
<keyword evidence="4" id="KW-1185">Reference proteome</keyword>
<feature type="compositionally biased region" description="Pro residues" evidence="1">
    <location>
        <begin position="25"/>
        <end position="37"/>
    </location>
</feature>
<sequence>MASSRPRPQDPVNGGWSDVALSRPSSPPPAYSSPPVEPVDIDVGTANAIDAFYFARVSDEEEEDDDDSISSDVIAEFNRLDEQLRRQRAPVVRPVPVPDEPFPFMKLPQELREHVYDEYFNAQDRLEEYEIGDGLGGRYEFEFSLLRTSKRIRHEALRSWRKNIFVRIETPWPHAVHHIRSDGQVPIVAHGPKATSFTQYTGLVQITAPLHGVNTPEHTIILLLEDLPKFTKVWYYSALNYNNLNPQICLTFTLRDPVSPESPRPTPLPLQRDLLLPFGDVKDLYQTAFINYDPAPIATLRALMATPYPTVQQSCELATTLLEDGDLLLATGNPALALSTYIASFDAIHIKISGRRRKVLADGHFADDITAGRYAGQAAMTIRVVLRIRLVARMIHTYLHLSRPDEAAFWGVRSIRLMRQGASPDSSSMEDFFSEFIGGSDLACIYAWTAAALTLMGRDDKYKEEWEEYGWEEGGMGDPEVMWRRAGGISRRRILLSFVPEDRRSRYRKAAALYKKLLPSTTCAFDRFSRAMKLFALLVTWIATLQLTLASNWGIVDDAGINATDSSGINAINSSSHNFGKRYAELLSSSNTINLPTKAWPMRNNLFKPGEGYIRKIPFCYVDENTYDKLGNSLCMMREGIDLWSQALGAPSAENGHSLGFREPFDPKVWCCHKYDLENFECDWNFGKWPKDTLAIHWMPHPGYNAQATIGYFESQDPRAGAGMNFMRLTEYATPAEIAHELGHVLGLVHEHQRWDRDDHVEFRCKNIIGMIDIINDMVKKEKVSFDEATKALCENEAKAEQYGAPSVPYIKGVGLDVNTKPTMDGPGGFDLDSIMIYDSYHASPASPGDQTDTAVLVAIKKDANGNKIRGSETLFRAPQKPSPLDVAFVKRFYPWDQTAHDEWKKNNPGKKH</sequence>
<dbReference type="Proteomes" id="UP001280581">
    <property type="component" value="Unassembled WGS sequence"/>
</dbReference>
<comment type="caution">
    <text evidence="3">The sequence shown here is derived from an EMBL/GenBank/DDBJ whole genome shotgun (WGS) entry which is preliminary data.</text>
</comment>
<dbReference type="EMBL" id="WVTA01000002">
    <property type="protein sequence ID" value="KAK3215558.1"/>
    <property type="molecule type" value="Genomic_DNA"/>
</dbReference>
<organism evidence="3 4">
    <name type="scientific">Pseudopithomyces chartarum</name>
    <dbReference type="NCBI Taxonomy" id="1892770"/>
    <lineage>
        <taxon>Eukaryota</taxon>
        <taxon>Fungi</taxon>
        <taxon>Dikarya</taxon>
        <taxon>Ascomycota</taxon>
        <taxon>Pezizomycotina</taxon>
        <taxon>Dothideomycetes</taxon>
        <taxon>Pleosporomycetidae</taxon>
        <taxon>Pleosporales</taxon>
        <taxon>Massarineae</taxon>
        <taxon>Didymosphaeriaceae</taxon>
        <taxon>Pseudopithomyces</taxon>
    </lineage>
</organism>
<feature type="region of interest" description="Disordered" evidence="1">
    <location>
        <begin position="1"/>
        <end position="40"/>
    </location>
</feature>
<dbReference type="GO" id="GO:0006508">
    <property type="term" value="P:proteolysis"/>
    <property type="evidence" value="ECO:0007669"/>
    <property type="project" value="InterPro"/>
</dbReference>
<reference evidence="3 4" key="1">
    <citation type="submission" date="2021-02" db="EMBL/GenBank/DDBJ databases">
        <title>Genome assembly of Pseudopithomyces chartarum.</title>
        <authorList>
            <person name="Jauregui R."/>
            <person name="Singh J."/>
            <person name="Voisey C."/>
        </authorList>
    </citation>
    <scope>NUCLEOTIDE SEQUENCE [LARGE SCALE GENOMIC DNA]</scope>
    <source>
        <strain evidence="3 4">AGR01</strain>
    </source>
</reference>
<dbReference type="SMART" id="SM00235">
    <property type="entry name" value="ZnMc"/>
    <property type="match status" value="1"/>
</dbReference>
<dbReference type="InterPro" id="IPR006026">
    <property type="entry name" value="Peptidase_Metallo"/>
</dbReference>
<feature type="domain" description="Peptidase metallopeptidase" evidence="2">
    <location>
        <begin position="603"/>
        <end position="788"/>
    </location>
</feature>
<dbReference type="PANTHER" id="PTHR10127:SF850">
    <property type="entry name" value="METALLOENDOPEPTIDASE"/>
    <property type="match status" value="1"/>
</dbReference>
<proteinExistence type="predicted"/>
<gene>
    <name evidence="3" type="ORF">GRF29_8g383924</name>
</gene>
<dbReference type="Gene3D" id="3.40.390.10">
    <property type="entry name" value="Collagenase (Catalytic Domain)"/>
    <property type="match status" value="1"/>
</dbReference>